<reference evidence="2 3" key="1">
    <citation type="submission" date="2018-04" db="EMBL/GenBank/DDBJ databases">
        <authorList>
            <person name="Huttner S."/>
            <person name="Dainat J."/>
        </authorList>
    </citation>
    <scope>NUCLEOTIDE SEQUENCE [LARGE SCALE GENOMIC DNA]</scope>
</reference>
<evidence type="ECO:0000313" key="3">
    <source>
        <dbReference type="Proteomes" id="UP000289323"/>
    </source>
</evidence>
<evidence type="ECO:0000313" key="2">
    <source>
        <dbReference type="EMBL" id="SPQ20766.1"/>
    </source>
</evidence>
<dbReference type="Proteomes" id="UP000289323">
    <property type="component" value="Unassembled WGS sequence"/>
</dbReference>
<keyword evidence="1" id="KW-0472">Membrane</keyword>
<sequence length="59" mass="7214">MCNYKQKSNSVSITFNSIICLCFFLFNYNRFKFHRFILFNSIYRCCINPIFIYSNANQY</sequence>
<feature type="transmembrane region" description="Helical" evidence="1">
    <location>
        <begin position="12"/>
        <end position="28"/>
    </location>
</feature>
<proteinExistence type="predicted"/>
<keyword evidence="1" id="KW-0812">Transmembrane</keyword>
<gene>
    <name evidence="2" type="ORF">TT172_LOCUS3185</name>
</gene>
<keyword evidence="1" id="KW-1133">Transmembrane helix</keyword>
<dbReference type="AlphaFoldDB" id="A0A3S4B3H4"/>
<name>A0A3S4B3H4_9PEZI</name>
<accession>A0A3S4B3H4</accession>
<dbReference type="EMBL" id="OUUZ01000007">
    <property type="protein sequence ID" value="SPQ20766.1"/>
    <property type="molecule type" value="Genomic_DNA"/>
</dbReference>
<organism evidence="2 3">
    <name type="scientific">Thermothielavioides terrestris</name>
    <dbReference type="NCBI Taxonomy" id="2587410"/>
    <lineage>
        <taxon>Eukaryota</taxon>
        <taxon>Fungi</taxon>
        <taxon>Dikarya</taxon>
        <taxon>Ascomycota</taxon>
        <taxon>Pezizomycotina</taxon>
        <taxon>Sordariomycetes</taxon>
        <taxon>Sordariomycetidae</taxon>
        <taxon>Sordariales</taxon>
        <taxon>Chaetomiaceae</taxon>
        <taxon>Thermothielavioides</taxon>
    </lineage>
</organism>
<evidence type="ECO:0000256" key="1">
    <source>
        <dbReference type="SAM" id="Phobius"/>
    </source>
</evidence>
<protein>
    <submittedName>
        <fullName evidence="2">4ad3e661-774b-4424-87c2-be1b9fe8c2ae</fullName>
    </submittedName>
</protein>